<dbReference type="Pfam" id="PF00646">
    <property type="entry name" value="F-box"/>
    <property type="match status" value="1"/>
</dbReference>
<protein>
    <submittedName>
        <fullName evidence="3">F-box domain-containing protein</fullName>
    </submittedName>
</protein>
<dbReference type="PANTHER" id="PTHR21503">
    <property type="entry name" value="F-BOX-CONTAINING HYPOTHETICAL PROTEIN C.ELEGANS"/>
    <property type="match status" value="1"/>
</dbReference>
<evidence type="ECO:0000313" key="2">
    <source>
        <dbReference type="Proteomes" id="UP000095282"/>
    </source>
</evidence>
<sequence>MSFPLLRLPCLALEEIVKNFNHDEILNLAQTSRRAKRSISKHTKMHFIRIFFYDASISYFQILHDNLPILRIHIYDQFSQKKRAISWKQAIRLVDGTMVCAWKREVQDFQEILDFLNEIFRIEKVSFTVDSEDPHFAMLLMEHVVSKNLKIGRVDWQELIRTREMAERLLTVSKGATDLKIKGLQFLFFCFDHFNLFRMDQLRIEEAAWITAEQVVALRNCKRVSLGDIWFGEESINKILLEYMKNPGQLQELRMCFNCVIRIKRAMTGLNNLEVVEGDDGSESKYWLITDNGIRFSVTKERSATVVIKRET</sequence>
<dbReference type="PANTHER" id="PTHR21503:SF8">
    <property type="entry name" value="F-BOX ASSOCIATED DOMAIN-CONTAINING PROTEIN-RELATED"/>
    <property type="match status" value="1"/>
</dbReference>
<organism evidence="2 3">
    <name type="scientific">Caenorhabditis tropicalis</name>
    <dbReference type="NCBI Taxonomy" id="1561998"/>
    <lineage>
        <taxon>Eukaryota</taxon>
        <taxon>Metazoa</taxon>
        <taxon>Ecdysozoa</taxon>
        <taxon>Nematoda</taxon>
        <taxon>Chromadorea</taxon>
        <taxon>Rhabditida</taxon>
        <taxon>Rhabditina</taxon>
        <taxon>Rhabditomorpha</taxon>
        <taxon>Rhabditoidea</taxon>
        <taxon>Rhabditidae</taxon>
        <taxon>Peloderinae</taxon>
        <taxon>Caenorhabditis</taxon>
    </lineage>
</organism>
<name>A0A1I7UT93_9PELO</name>
<keyword evidence="2" id="KW-1185">Reference proteome</keyword>
<dbReference type="eggNOG" id="ENOG502TKI5">
    <property type="taxonomic scope" value="Eukaryota"/>
</dbReference>
<proteinExistence type="predicted"/>
<evidence type="ECO:0000259" key="1">
    <source>
        <dbReference type="PROSITE" id="PS50181"/>
    </source>
</evidence>
<reference evidence="3" key="1">
    <citation type="submission" date="2016-11" db="UniProtKB">
        <authorList>
            <consortium name="WormBaseParasite"/>
        </authorList>
    </citation>
    <scope>IDENTIFICATION</scope>
</reference>
<dbReference type="InterPro" id="IPR001810">
    <property type="entry name" value="F-box_dom"/>
</dbReference>
<dbReference type="WBParaSite" id="Csp11.Scaffold630.g19121.t2">
    <property type="protein sequence ID" value="Csp11.Scaffold630.g19121.t2"/>
    <property type="gene ID" value="Csp11.Scaffold630.g19121"/>
</dbReference>
<dbReference type="Proteomes" id="UP000095282">
    <property type="component" value="Unplaced"/>
</dbReference>
<dbReference type="AlphaFoldDB" id="A0A1I7UT93"/>
<accession>A0A1I7UT93</accession>
<evidence type="ECO:0000313" key="3">
    <source>
        <dbReference type="WBParaSite" id="Csp11.Scaffold630.g19121.t2"/>
    </source>
</evidence>
<dbReference type="PROSITE" id="PS50181">
    <property type="entry name" value="FBOX"/>
    <property type="match status" value="1"/>
</dbReference>
<feature type="domain" description="F-box" evidence="1">
    <location>
        <begin position="2"/>
        <end position="50"/>
    </location>
</feature>